<accession>A0AA48M4L5</accession>
<evidence type="ECO:0000256" key="10">
    <source>
        <dbReference type="ARBA" id="ARBA00022989"/>
    </source>
</evidence>
<dbReference type="PRINTS" id="PR00344">
    <property type="entry name" value="BCTRLSENSOR"/>
</dbReference>
<evidence type="ECO:0000256" key="5">
    <source>
        <dbReference type="ARBA" id="ARBA00022679"/>
    </source>
</evidence>
<comment type="subcellular location">
    <subcellularLocation>
        <location evidence="2">Membrane</location>
        <topology evidence="2">Multi-pass membrane protein</topology>
    </subcellularLocation>
</comment>
<dbReference type="Pfam" id="PF00072">
    <property type="entry name" value="Response_reg"/>
    <property type="match status" value="1"/>
</dbReference>
<name>A0AA48M4L5_9ZZZZ</name>
<organism evidence="19">
    <name type="scientific">freshwater sediment metagenome</name>
    <dbReference type="NCBI Taxonomy" id="556182"/>
    <lineage>
        <taxon>unclassified sequences</taxon>
        <taxon>metagenomes</taxon>
        <taxon>ecological metagenomes</taxon>
    </lineage>
</organism>
<dbReference type="Gene3D" id="1.10.287.130">
    <property type="match status" value="1"/>
</dbReference>
<evidence type="ECO:0000256" key="1">
    <source>
        <dbReference type="ARBA" id="ARBA00000085"/>
    </source>
</evidence>
<keyword evidence="13" id="KW-0175">Coiled coil</keyword>
<dbReference type="InterPro" id="IPR000700">
    <property type="entry name" value="PAS-assoc_C"/>
</dbReference>
<dbReference type="InterPro" id="IPR025201">
    <property type="entry name" value="KdpD_TM"/>
</dbReference>
<dbReference type="EMBL" id="OY288114">
    <property type="protein sequence ID" value="CAJ0892904.1"/>
    <property type="molecule type" value="Genomic_DNA"/>
</dbReference>
<dbReference type="InterPro" id="IPR036890">
    <property type="entry name" value="HATPase_C_sf"/>
</dbReference>
<dbReference type="AlphaFoldDB" id="A0AA48M4L5"/>
<dbReference type="InterPro" id="IPR035965">
    <property type="entry name" value="PAS-like_dom_sf"/>
</dbReference>
<reference evidence="19" key="1">
    <citation type="submission" date="2023-07" db="EMBL/GenBank/DDBJ databases">
        <authorList>
            <person name="Pelsma A.J. K."/>
        </authorList>
    </citation>
    <scope>NUCLEOTIDE SEQUENCE</scope>
</reference>
<dbReference type="InterPro" id="IPR000014">
    <property type="entry name" value="PAS"/>
</dbReference>
<dbReference type="SUPFAM" id="SSF52172">
    <property type="entry name" value="CheY-like"/>
    <property type="match status" value="1"/>
</dbReference>
<dbReference type="PROSITE" id="PS50113">
    <property type="entry name" value="PAC"/>
    <property type="match status" value="1"/>
</dbReference>
<dbReference type="Gene3D" id="3.40.50.2300">
    <property type="match status" value="1"/>
</dbReference>
<feature type="transmembrane region" description="Helical" evidence="14">
    <location>
        <begin position="92"/>
        <end position="111"/>
    </location>
</feature>
<dbReference type="CDD" id="cd00075">
    <property type="entry name" value="HATPase"/>
    <property type="match status" value="1"/>
</dbReference>
<evidence type="ECO:0000256" key="7">
    <source>
        <dbReference type="ARBA" id="ARBA00022741"/>
    </source>
</evidence>
<keyword evidence="11" id="KW-0902">Two-component regulatory system</keyword>
<evidence type="ECO:0000256" key="3">
    <source>
        <dbReference type="ARBA" id="ARBA00012438"/>
    </source>
</evidence>
<protein>
    <recommendedName>
        <fullName evidence="3">histidine kinase</fullName>
        <ecNumber evidence="3">2.7.13.3</ecNumber>
    </recommendedName>
</protein>
<dbReference type="Pfam" id="PF13493">
    <property type="entry name" value="DUF4118"/>
    <property type="match status" value="1"/>
</dbReference>
<dbReference type="PROSITE" id="PS50109">
    <property type="entry name" value="HIS_KIN"/>
    <property type="match status" value="1"/>
</dbReference>
<dbReference type="GO" id="GO:0016020">
    <property type="term" value="C:membrane"/>
    <property type="evidence" value="ECO:0007669"/>
    <property type="project" value="UniProtKB-SubCell"/>
</dbReference>
<evidence type="ECO:0000256" key="9">
    <source>
        <dbReference type="ARBA" id="ARBA00022840"/>
    </source>
</evidence>
<dbReference type="InterPro" id="IPR011006">
    <property type="entry name" value="CheY-like_superfamily"/>
</dbReference>
<dbReference type="SMART" id="SM00387">
    <property type="entry name" value="HATPase_c"/>
    <property type="match status" value="1"/>
</dbReference>
<dbReference type="SUPFAM" id="SSF47384">
    <property type="entry name" value="Homodimeric domain of signal transducing histidine kinase"/>
    <property type="match status" value="1"/>
</dbReference>
<feature type="coiled-coil region" evidence="13">
    <location>
        <begin position="391"/>
        <end position="418"/>
    </location>
</feature>
<evidence type="ECO:0000259" key="16">
    <source>
        <dbReference type="PROSITE" id="PS50110"/>
    </source>
</evidence>
<dbReference type="Gene3D" id="1.20.120.620">
    <property type="entry name" value="Backbone structure of the membrane domain of e. Coli histidine kinase receptor kdpd"/>
    <property type="match status" value="1"/>
</dbReference>
<dbReference type="Gene3D" id="3.30.450.20">
    <property type="entry name" value="PAS domain"/>
    <property type="match status" value="2"/>
</dbReference>
<dbReference type="NCBIfam" id="TIGR00229">
    <property type="entry name" value="sensory_box"/>
    <property type="match status" value="1"/>
</dbReference>
<evidence type="ECO:0000259" key="17">
    <source>
        <dbReference type="PROSITE" id="PS50112"/>
    </source>
</evidence>
<feature type="domain" description="PAC" evidence="18">
    <location>
        <begin position="347"/>
        <end position="400"/>
    </location>
</feature>
<dbReference type="SMART" id="SM00091">
    <property type="entry name" value="PAS"/>
    <property type="match status" value="1"/>
</dbReference>
<sequence>MREMQSFGDRLGGAHRYAFATLLVFAATAARFWADDLIHTQAFPTYFFAVLVTTAVAGAGPAMLATLLSAIAGAFFFIEPRGSWQVAEQGDAVRIAVFVLVGLSVAAFAFAREKAFQRAVKAEVELAEARAGEDAAAKVKARESFIAGVLDSLPHNIAVISATGVVLSINRQWARFACENRGENAFVSVGANYLKVSRRAAEHGDPYAKAALEGLESLLRGEQATFEMEYPCHAPDQQRWFVMHAARAESAPAAVVISHTDITERKRAVDALRESEERFSSFMRNLPGLAWIKDLRGRYLYATDATMRAFGKAQTGLYGKTDEQVFDAETAEQFRRNDEKALASLEGLISVETLAHEDTRVHHSLVSKFPIKDADGAPYAVGGVAIDITERVEAERQLRDATERLKQADRRKDEFLATLAHELRNPLAPIYNAVSLLRREAPEFAWDERRLRLLSMAERQIHHLIRLVDDLLEVSRISCGKIALKKQEMDLAEALRNAIDVGDPALKERNHKLELSLPDEPLIVSADPVRLTQIFANLLNNAANYTEPGGIVSVGVMRDHDEAVVTVRDNGVGIAPEMLPRIFNLFTQVDPSPRARRAGLGIGLSLVRSLVEMHGGAVEAQSDGIGKGSVFTVRLPLLAGRGAVVTKESAGAVIAESGRRVLVIDDDHDVADSLVMLLELLGATVQVAYNGDSGLSKLREFHPDLVFVDIGMPQMDGYETARRIRTSPEGKTVKLIALTGWGEDQVLARAQEAGFDQKLTKPASFESLQEAVAG</sequence>
<dbReference type="CDD" id="cd00082">
    <property type="entry name" value="HisKA"/>
    <property type="match status" value="1"/>
</dbReference>
<dbReference type="CDD" id="cd00130">
    <property type="entry name" value="PAS"/>
    <property type="match status" value="1"/>
</dbReference>
<dbReference type="PROSITE" id="PS50112">
    <property type="entry name" value="PAS"/>
    <property type="match status" value="1"/>
</dbReference>
<dbReference type="InterPro" id="IPR005467">
    <property type="entry name" value="His_kinase_dom"/>
</dbReference>
<evidence type="ECO:0000259" key="15">
    <source>
        <dbReference type="PROSITE" id="PS50109"/>
    </source>
</evidence>
<gene>
    <name evidence="19" type="primary">K11527</name>
    <name evidence="19" type="ORF">AMST5_04259</name>
</gene>
<evidence type="ECO:0000256" key="4">
    <source>
        <dbReference type="ARBA" id="ARBA00022553"/>
    </source>
</evidence>
<keyword evidence="6 14" id="KW-0812">Transmembrane</keyword>
<keyword evidence="8 19" id="KW-0418">Kinase</keyword>
<dbReference type="InterPro" id="IPR001789">
    <property type="entry name" value="Sig_transdc_resp-reg_receiver"/>
</dbReference>
<keyword evidence="5 19" id="KW-0808">Transferase</keyword>
<feature type="transmembrane region" description="Helical" evidence="14">
    <location>
        <begin position="14"/>
        <end position="34"/>
    </location>
</feature>
<keyword evidence="10 14" id="KW-1133">Transmembrane helix</keyword>
<comment type="catalytic activity">
    <reaction evidence="1">
        <text>ATP + protein L-histidine = ADP + protein N-phospho-L-histidine.</text>
        <dbReference type="EC" id="2.7.13.3"/>
    </reaction>
</comment>
<dbReference type="GO" id="GO:0000155">
    <property type="term" value="F:phosphorelay sensor kinase activity"/>
    <property type="evidence" value="ECO:0007669"/>
    <property type="project" value="InterPro"/>
</dbReference>
<evidence type="ECO:0000256" key="14">
    <source>
        <dbReference type="SAM" id="Phobius"/>
    </source>
</evidence>
<evidence type="ECO:0000256" key="11">
    <source>
        <dbReference type="ARBA" id="ARBA00023012"/>
    </source>
</evidence>
<keyword evidence="7" id="KW-0547">Nucleotide-binding</keyword>
<evidence type="ECO:0000256" key="6">
    <source>
        <dbReference type="ARBA" id="ARBA00022692"/>
    </source>
</evidence>
<dbReference type="Pfam" id="PF02518">
    <property type="entry name" value="HATPase_c"/>
    <property type="match status" value="1"/>
</dbReference>
<keyword evidence="4" id="KW-0597">Phosphoprotein</keyword>
<evidence type="ECO:0000256" key="12">
    <source>
        <dbReference type="ARBA" id="ARBA00023136"/>
    </source>
</evidence>
<dbReference type="Gene3D" id="3.30.565.10">
    <property type="entry name" value="Histidine kinase-like ATPase, C-terminal domain"/>
    <property type="match status" value="1"/>
</dbReference>
<dbReference type="InterPro" id="IPR038318">
    <property type="entry name" value="KdpD_sf"/>
</dbReference>
<dbReference type="Pfam" id="PF08448">
    <property type="entry name" value="PAS_4"/>
    <property type="match status" value="1"/>
</dbReference>
<dbReference type="EC" id="2.7.13.3" evidence="3"/>
<dbReference type="InterPro" id="IPR004358">
    <property type="entry name" value="Sig_transdc_His_kin-like_C"/>
</dbReference>
<dbReference type="SMART" id="SM00388">
    <property type="entry name" value="HisKA"/>
    <property type="match status" value="1"/>
</dbReference>
<dbReference type="InterPro" id="IPR003594">
    <property type="entry name" value="HATPase_dom"/>
</dbReference>
<feature type="domain" description="Response regulatory" evidence="16">
    <location>
        <begin position="660"/>
        <end position="774"/>
    </location>
</feature>
<feature type="transmembrane region" description="Helical" evidence="14">
    <location>
        <begin position="46"/>
        <end position="72"/>
    </location>
</feature>
<evidence type="ECO:0000256" key="2">
    <source>
        <dbReference type="ARBA" id="ARBA00004141"/>
    </source>
</evidence>
<evidence type="ECO:0000313" key="19">
    <source>
        <dbReference type="EMBL" id="CAJ0892904.1"/>
    </source>
</evidence>
<dbReference type="InterPro" id="IPR013656">
    <property type="entry name" value="PAS_4"/>
</dbReference>
<keyword evidence="9" id="KW-0067">ATP-binding</keyword>
<evidence type="ECO:0000256" key="13">
    <source>
        <dbReference type="SAM" id="Coils"/>
    </source>
</evidence>
<dbReference type="PANTHER" id="PTHR43547">
    <property type="entry name" value="TWO-COMPONENT HISTIDINE KINASE"/>
    <property type="match status" value="1"/>
</dbReference>
<dbReference type="PANTHER" id="PTHR43547:SF2">
    <property type="entry name" value="HYBRID SIGNAL TRANSDUCTION HISTIDINE KINASE C"/>
    <property type="match status" value="1"/>
</dbReference>
<feature type="domain" description="PAS" evidence="17">
    <location>
        <begin position="275"/>
        <end position="345"/>
    </location>
</feature>
<dbReference type="PROSITE" id="PS50110">
    <property type="entry name" value="RESPONSE_REGULATORY"/>
    <property type="match status" value="1"/>
</dbReference>
<dbReference type="InterPro" id="IPR003661">
    <property type="entry name" value="HisK_dim/P_dom"/>
</dbReference>
<dbReference type="Pfam" id="PF00512">
    <property type="entry name" value="HisKA"/>
    <property type="match status" value="1"/>
</dbReference>
<feature type="domain" description="Histidine kinase" evidence="15">
    <location>
        <begin position="418"/>
        <end position="639"/>
    </location>
</feature>
<dbReference type="GO" id="GO:0005524">
    <property type="term" value="F:ATP binding"/>
    <property type="evidence" value="ECO:0007669"/>
    <property type="project" value="UniProtKB-KW"/>
</dbReference>
<evidence type="ECO:0000259" key="18">
    <source>
        <dbReference type="PROSITE" id="PS50113"/>
    </source>
</evidence>
<proteinExistence type="predicted"/>
<dbReference type="SUPFAM" id="SSF55874">
    <property type="entry name" value="ATPase domain of HSP90 chaperone/DNA topoisomerase II/histidine kinase"/>
    <property type="match status" value="1"/>
</dbReference>
<dbReference type="CDD" id="cd17580">
    <property type="entry name" value="REC_2_DhkD-like"/>
    <property type="match status" value="1"/>
</dbReference>
<dbReference type="InterPro" id="IPR036097">
    <property type="entry name" value="HisK_dim/P_sf"/>
</dbReference>
<evidence type="ECO:0000256" key="8">
    <source>
        <dbReference type="ARBA" id="ARBA00022777"/>
    </source>
</evidence>
<dbReference type="SMART" id="SM00448">
    <property type="entry name" value="REC"/>
    <property type="match status" value="1"/>
</dbReference>
<keyword evidence="12 14" id="KW-0472">Membrane</keyword>
<dbReference type="FunFam" id="3.30.565.10:FF:000006">
    <property type="entry name" value="Sensor histidine kinase WalK"/>
    <property type="match status" value="1"/>
</dbReference>
<dbReference type="SUPFAM" id="SSF55785">
    <property type="entry name" value="PYP-like sensor domain (PAS domain)"/>
    <property type="match status" value="1"/>
</dbReference>